<dbReference type="AlphaFoldDB" id="A0A1E1LLY0"/>
<keyword evidence="3" id="KW-1185">Reference proteome</keyword>
<keyword evidence="1" id="KW-1133">Transmembrane helix</keyword>
<accession>A0A1E1LLY0</accession>
<dbReference type="Proteomes" id="UP000178912">
    <property type="component" value="Unassembled WGS sequence"/>
</dbReference>
<keyword evidence="1" id="KW-0472">Membrane</keyword>
<evidence type="ECO:0000313" key="3">
    <source>
        <dbReference type="Proteomes" id="UP000178912"/>
    </source>
</evidence>
<reference evidence="3" key="1">
    <citation type="submission" date="2016-03" db="EMBL/GenBank/DDBJ databases">
        <authorList>
            <person name="Guldener U."/>
        </authorList>
    </citation>
    <scope>NUCLEOTIDE SEQUENCE [LARGE SCALE GENOMIC DNA]</scope>
    <source>
        <strain evidence="3">04CH-RAC-A.6.1</strain>
    </source>
</reference>
<name>A0A1E1LLY0_9HELO</name>
<protein>
    <submittedName>
        <fullName evidence="2">Uncharacterized protein</fullName>
    </submittedName>
</protein>
<evidence type="ECO:0000256" key="1">
    <source>
        <dbReference type="SAM" id="Phobius"/>
    </source>
</evidence>
<keyword evidence="1" id="KW-0812">Transmembrane</keyword>
<feature type="transmembrane region" description="Helical" evidence="1">
    <location>
        <begin position="74"/>
        <end position="97"/>
    </location>
</feature>
<organism evidence="2 3">
    <name type="scientific">Rhynchosporium agropyri</name>
    <dbReference type="NCBI Taxonomy" id="914238"/>
    <lineage>
        <taxon>Eukaryota</taxon>
        <taxon>Fungi</taxon>
        <taxon>Dikarya</taxon>
        <taxon>Ascomycota</taxon>
        <taxon>Pezizomycotina</taxon>
        <taxon>Leotiomycetes</taxon>
        <taxon>Helotiales</taxon>
        <taxon>Ploettnerulaceae</taxon>
        <taxon>Rhynchosporium</taxon>
    </lineage>
</organism>
<dbReference type="EMBL" id="FJUX01000141">
    <property type="protein sequence ID" value="CZT11485.1"/>
    <property type="molecule type" value="Genomic_DNA"/>
</dbReference>
<gene>
    <name evidence="2" type="ORF">RAG0_15616</name>
</gene>
<dbReference type="OrthoDB" id="3558291at2759"/>
<sequence>MPWNLGYNPFNPLFHLHYQPLPPPASYKPRYTSENPSPYYLEQAAFYLPPTRSDPFALPPPPLPSIFTGFHLEILTISLYILKILLAFLLALLGYVLGMLELGAEVFNVAYEAFTSQEMAAFALAWWLVERLPGWKKSVLEEMAARRGLGLDEPVYRIFMAGREALGTGSVRWE</sequence>
<proteinExistence type="predicted"/>
<evidence type="ECO:0000313" key="2">
    <source>
        <dbReference type="EMBL" id="CZT11485.1"/>
    </source>
</evidence>